<dbReference type="Pfam" id="PF04909">
    <property type="entry name" value="Amidohydro_2"/>
    <property type="match status" value="1"/>
</dbReference>
<evidence type="ECO:0000256" key="1">
    <source>
        <dbReference type="ARBA" id="ARBA00023239"/>
    </source>
</evidence>
<dbReference type="Gene3D" id="3.20.20.140">
    <property type="entry name" value="Metal-dependent hydrolases"/>
    <property type="match status" value="1"/>
</dbReference>
<dbReference type="RefSeq" id="WP_083587723.1">
    <property type="nucleotide sequence ID" value="NZ_LT670849.1"/>
</dbReference>
<dbReference type="AlphaFoldDB" id="A0A1M7UF42"/>
<dbReference type="PANTHER" id="PTHR21240:SF28">
    <property type="entry name" value="ISO-OROTATE DECARBOXYLASE (EUROFUNG)"/>
    <property type="match status" value="1"/>
</dbReference>
<dbReference type="OrthoDB" id="9799024at2"/>
<dbReference type="InterPro" id="IPR032465">
    <property type="entry name" value="ACMSD"/>
</dbReference>
<keyword evidence="3" id="KW-0378">Hydrolase</keyword>
<dbReference type="InterPro" id="IPR006311">
    <property type="entry name" value="TAT_signal"/>
</dbReference>
<dbReference type="GO" id="GO:0016787">
    <property type="term" value="F:hydrolase activity"/>
    <property type="evidence" value="ECO:0007669"/>
    <property type="project" value="UniProtKB-KW"/>
</dbReference>
<dbReference type="InterPro" id="IPR006680">
    <property type="entry name" value="Amidohydro-rel"/>
</dbReference>
<dbReference type="PANTHER" id="PTHR21240">
    <property type="entry name" value="2-AMINO-3-CARBOXYLMUCONATE-6-SEMIALDEHYDE DECARBOXYLASE"/>
    <property type="match status" value="1"/>
</dbReference>
<evidence type="ECO:0000259" key="2">
    <source>
        <dbReference type="Pfam" id="PF04909"/>
    </source>
</evidence>
<gene>
    <name evidence="3" type="ORF">SAMN05444170_4790</name>
</gene>
<keyword evidence="1" id="KW-0456">Lyase</keyword>
<name>A0A1M7UF42_9BRAD</name>
<evidence type="ECO:0000313" key="3">
    <source>
        <dbReference type="EMBL" id="SHN81603.1"/>
    </source>
</evidence>
<protein>
    <submittedName>
        <fullName evidence="3">Predicted metal-dependent hydrolase, TIM-barrel fold</fullName>
    </submittedName>
</protein>
<dbReference type="Proteomes" id="UP000184096">
    <property type="component" value="Chromosome I"/>
</dbReference>
<organism evidence="3 4">
    <name type="scientific">Bradyrhizobium erythrophlei</name>
    <dbReference type="NCBI Taxonomy" id="1437360"/>
    <lineage>
        <taxon>Bacteria</taxon>
        <taxon>Pseudomonadati</taxon>
        <taxon>Pseudomonadota</taxon>
        <taxon>Alphaproteobacteria</taxon>
        <taxon>Hyphomicrobiales</taxon>
        <taxon>Nitrobacteraceae</taxon>
        <taxon>Bradyrhizobium</taxon>
    </lineage>
</organism>
<sequence length="376" mass="40826">MSHSGETGDGNKRLAMRGCACGCEDTISLTAGGLGRRQFVAGAAGTAALLATGLGPFRKASAQTGEKPYRIDVHHHLSPPTFIQAAVANNFGDGLLRGWTIEKSLADMDAAGVVVSMLSVTQPGVNFTSGEAARKLVRECNEYNAKLIADHPGRFGGWAMLPLADIDASLKEIEYALDTLKLDGIGLMTNYRDKWLGHPSFLPVMEELNRRKCVVYTHPSTADCCVNLLKTEPPTLVEWGTDTTRTIGDIVFSGNAAKFRDIKWIFSHAGGTMPFLIERFVRQPLIDKQFQPAVPDGTLAELTRFYYDTAQTSNKASMSALTAVIPTSQILFGTDFPYRTAIDHVKGLRSSGVFTDAQIMDIERGNALKLLPRLNA</sequence>
<accession>A0A1M7UF42</accession>
<evidence type="ECO:0000313" key="4">
    <source>
        <dbReference type="Proteomes" id="UP000184096"/>
    </source>
</evidence>
<dbReference type="GO" id="GO:0005737">
    <property type="term" value="C:cytoplasm"/>
    <property type="evidence" value="ECO:0007669"/>
    <property type="project" value="TreeGrafter"/>
</dbReference>
<dbReference type="GO" id="GO:0019748">
    <property type="term" value="P:secondary metabolic process"/>
    <property type="evidence" value="ECO:0007669"/>
    <property type="project" value="TreeGrafter"/>
</dbReference>
<dbReference type="SUPFAM" id="SSF51556">
    <property type="entry name" value="Metallo-dependent hydrolases"/>
    <property type="match status" value="1"/>
</dbReference>
<proteinExistence type="predicted"/>
<reference evidence="4" key="1">
    <citation type="submission" date="2016-11" db="EMBL/GenBank/DDBJ databases">
        <authorList>
            <person name="Varghese N."/>
            <person name="Submissions S."/>
        </authorList>
    </citation>
    <scope>NUCLEOTIDE SEQUENCE [LARGE SCALE GENOMIC DNA]</scope>
    <source>
        <strain evidence="4">GAS401</strain>
    </source>
</reference>
<dbReference type="GO" id="GO:0016831">
    <property type="term" value="F:carboxy-lyase activity"/>
    <property type="evidence" value="ECO:0007669"/>
    <property type="project" value="InterPro"/>
</dbReference>
<dbReference type="EMBL" id="LT670849">
    <property type="protein sequence ID" value="SHN81603.1"/>
    <property type="molecule type" value="Genomic_DNA"/>
</dbReference>
<dbReference type="InterPro" id="IPR032466">
    <property type="entry name" value="Metal_Hydrolase"/>
</dbReference>
<keyword evidence="4" id="KW-1185">Reference proteome</keyword>
<feature type="domain" description="Amidohydrolase-related" evidence="2">
    <location>
        <begin position="71"/>
        <end position="372"/>
    </location>
</feature>
<dbReference type="PROSITE" id="PS51318">
    <property type="entry name" value="TAT"/>
    <property type="match status" value="1"/>
</dbReference>